<dbReference type="AlphaFoldDB" id="A0A4P8L422"/>
<feature type="region of interest" description="Disordered" evidence="1">
    <location>
        <begin position="55"/>
        <end position="77"/>
    </location>
</feature>
<sequence>MSLYIKTEDYHKYGISKYSDLALVRAAVQKELNIDPVFVRFVNRHEYIRVDFLSPRPRKRSRGRGPQRQKAQRRNNF</sequence>
<keyword evidence="3" id="KW-1185">Reference proteome</keyword>
<evidence type="ECO:0000313" key="2">
    <source>
        <dbReference type="EMBL" id="QCQ22544.1"/>
    </source>
</evidence>
<organism evidence="2 3">
    <name type="scientific">Desulfoglaeba alkanexedens ALDC</name>
    <dbReference type="NCBI Taxonomy" id="980445"/>
    <lineage>
        <taxon>Bacteria</taxon>
        <taxon>Pseudomonadati</taxon>
        <taxon>Thermodesulfobacteriota</taxon>
        <taxon>Syntrophobacteria</taxon>
        <taxon>Syntrophobacterales</taxon>
        <taxon>Syntrophobacteraceae</taxon>
        <taxon>Desulfoglaeba</taxon>
    </lineage>
</organism>
<dbReference type="EMBL" id="CP040098">
    <property type="protein sequence ID" value="QCQ22544.1"/>
    <property type="molecule type" value="Genomic_DNA"/>
</dbReference>
<reference evidence="2 3" key="1">
    <citation type="submission" date="2019-05" db="EMBL/GenBank/DDBJ databases">
        <title>The Complete Genome Sequence of the n-alkane-degrading Desulfoglaeba alkanexedens ALDC reveals multiple alkylsuccinate synthase gene clusters.</title>
        <authorList>
            <person name="Callaghan A.V."/>
            <person name="Davidova I.A."/>
            <person name="Duncan K.E."/>
            <person name="Morris B."/>
            <person name="McInerney M.J."/>
        </authorList>
    </citation>
    <scope>NUCLEOTIDE SEQUENCE [LARGE SCALE GENOMIC DNA]</scope>
    <source>
        <strain evidence="2 3">ALDC</strain>
    </source>
</reference>
<accession>A0A4P8L422</accession>
<reference evidence="2 3" key="2">
    <citation type="submission" date="2019-05" db="EMBL/GenBank/DDBJ databases">
        <authorList>
            <person name="Suflita J.M."/>
            <person name="Marks C.R."/>
        </authorList>
    </citation>
    <scope>NUCLEOTIDE SEQUENCE [LARGE SCALE GENOMIC DNA]</scope>
    <source>
        <strain evidence="2 3">ALDC</strain>
    </source>
</reference>
<dbReference type="Proteomes" id="UP000298602">
    <property type="component" value="Chromosome"/>
</dbReference>
<evidence type="ECO:0000313" key="3">
    <source>
        <dbReference type="Proteomes" id="UP000298602"/>
    </source>
</evidence>
<name>A0A4P8L422_9BACT</name>
<gene>
    <name evidence="2" type="ORF">FDQ92_10430</name>
</gene>
<dbReference type="RefSeq" id="WP_137424806.1">
    <property type="nucleotide sequence ID" value="NZ_CP040098.1"/>
</dbReference>
<proteinExistence type="predicted"/>
<evidence type="ECO:0000256" key="1">
    <source>
        <dbReference type="SAM" id="MobiDB-lite"/>
    </source>
</evidence>
<dbReference type="OrthoDB" id="5524193at2"/>
<feature type="compositionally biased region" description="Basic residues" evidence="1">
    <location>
        <begin position="56"/>
        <end position="77"/>
    </location>
</feature>
<dbReference type="KEGG" id="dax:FDQ92_10430"/>
<protein>
    <submittedName>
        <fullName evidence="2">Uncharacterized protein</fullName>
    </submittedName>
</protein>